<feature type="binding site" evidence="7">
    <location>
        <position position="305"/>
    </location>
    <ligand>
        <name>S-adenosyl-L-methionine</name>
        <dbReference type="ChEBI" id="CHEBI:59789"/>
    </ligand>
</feature>
<dbReference type="InterPro" id="IPR030390">
    <property type="entry name" value="MeTrfase_TrmA_AS"/>
</dbReference>
<dbReference type="EMBL" id="CP015102">
    <property type="protein sequence ID" value="ASJ06094.1"/>
    <property type="molecule type" value="Genomic_DNA"/>
</dbReference>
<dbReference type="InterPro" id="IPR029063">
    <property type="entry name" value="SAM-dependent_MTases_sf"/>
</dbReference>
<reference evidence="10 11" key="1">
    <citation type="submission" date="2016-04" db="EMBL/GenBank/DDBJ databases">
        <title>Complete genome sequence of Thermococcus pacificus type strain P4.</title>
        <authorList>
            <person name="Oger P.M."/>
        </authorList>
    </citation>
    <scope>NUCLEOTIDE SEQUENCE [LARGE SCALE GENOMIC DNA]</scope>
    <source>
        <strain evidence="10 11">P-4</strain>
    </source>
</reference>
<accession>A0A218P5M6</accession>
<dbReference type="KEGG" id="tpaf:A3L08_01485"/>
<dbReference type="GO" id="GO:0051539">
    <property type="term" value="F:4 iron, 4 sulfur cluster binding"/>
    <property type="evidence" value="ECO:0007669"/>
    <property type="project" value="UniProtKB-KW"/>
</dbReference>
<dbReference type="PANTHER" id="PTHR11061:SF30">
    <property type="entry name" value="TRNA (URACIL(54)-C(5))-METHYLTRANSFERASE"/>
    <property type="match status" value="1"/>
</dbReference>
<keyword evidence="5" id="KW-0408">Iron</keyword>
<sequence length="417" mass="47764">MRGIVERLDFDGMGIVKVRKKEIHVPFTVPGDVVEVKKWRRKKRRLVAVDFDVVEPSPERTEPRCPYFGTCGGCLLQHLPYEKQVEFKAEKLSALLSMDVEVVPSPVIYGHRNRIDVVISTKGIGFRRRGTWWDAVDIEECPVFGKTSRKVLRSLREFIGDHNPSLYEIGKNEGFLRYIVIREGKFTGELMVNLVTSEGALPEEFPGYFDYADSIYWSVNRTQSDVSYGEIERFWKSEFIRERLDDVTYLIHPNSFFQTNSYQAVTLVREVSRLVDGERVLDLYSGVGTFGIYLARRGFDVEGIEVNPFAVEMARRNVELNGVEAVFRVGEDRDVEDLSSYDTVVLDPPRAGLHPKLIRKILKDGPQSIVYVSCNPKTLVENLKVLYERYSVEDATGIDMFPHTPHVEAVVKLKLKV</sequence>
<dbReference type="InterPro" id="IPR048845">
    <property type="entry name" value="RUMT_ARLMC_TRAM_dom"/>
</dbReference>
<evidence type="ECO:0000256" key="7">
    <source>
        <dbReference type="PROSITE-ProRule" id="PRU01024"/>
    </source>
</evidence>
<evidence type="ECO:0000256" key="2">
    <source>
        <dbReference type="ARBA" id="ARBA00022603"/>
    </source>
</evidence>
<feature type="active site" description="Nucleophile" evidence="7">
    <location>
        <position position="374"/>
    </location>
</feature>
<keyword evidence="6" id="KW-0411">Iron-sulfur</keyword>
<dbReference type="NCBIfam" id="TIGR00479">
    <property type="entry name" value="rumA"/>
    <property type="match status" value="1"/>
</dbReference>
<feature type="active site" evidence="8">
    <location>
        <position position="374"/>
    </location>
</feature>
<dbReference type="PROSITE" id="PS01230">
    <property type="entry name" value="TRMA_1"/>
    <property type="match status" value="1"/>
</dbReference>
<dbReference type="RefSeq" id="WP_088853357.1">
    <property type="nucleotide sequence ID" value="NZ_CP015102.1"/>
</dbReference>
<organism evidence="10 11">
    <name type="scientific">Thermococcus pacificus</name>
    <dbReference type="NCBI Taxonomy" id="71998"/>
    <lineage>
        <taxon>Archaea</taxon>
        <taxon>Methanobacteriati</taxon>
        <taxon>Methanobacteriota</taxon>
        <taxon>Thermococci</taxon>
        <taxon>Thermococcales</taxon>
        <taxon>Thermococcaceae</taxon>
        <taxon>Thermococcus</taxon>
    </lineage>
</organism>
<dbReference type="SUPFAM" id="SSF53335">
    <property type="entry name" value="S-adenosyl-L-methionine-dependent methyltransferases"/>
    <property type="match status" value="1"/>
</dbReference>
<dbReference type="GO" id="GO:0009451">
    <property type="term" value="P:RNA modification"/>
    <property type="evidence" value="ECO:0007669"/>
    <property type="project" value="UniProtKB-ARBA"/>
</dbReference>
<dbReference type="PROSITE" id="PS01231">
    <property type="entry name" value="TRMA_2"/>
    <property type="match status" value="1"/>
</dbReference>
<dbReference type="Gene3D" id="3.40.50.150">
    <property type="entry name" value="Vaccinia Virus protein VP39"/>
    <property type="match status" value="1"/>
</dbReference>
<dbReference type="GO" id="GO:0008757">
    <property type="term" value="F:S-adenosylmethionine-dependent methyltransferase activity"/>
    <property type="evidence" value="ECO:0007669"/>
    <property type="project" value="UniProtKB-ARBA"/>
</dbReference>
<protein>
    <submittedName>
        <fullName evidence="10">23S rRNA (Uracil-5-)-methyltransferase RumA</fullName>
    </submittedName>
</protein>
<dbReference type="Gene3D" id="2.40.50.140">
    <property type="entry name" value="Nucleic acid-binding proteins"/>
    <property type="match status" value="1"/>
</dbReference>
<keyword evidence="11" id="KW-1185">Reference proteome</keyword>
<dbReference type="GO" id="GO:0006396">
    <property type="term" value="P:RNA processing"/>
    <property type="evidence" value="ECO:0007669"/>
    <property type="project" value="InterPro"/>
</dbReference>
<dbReference type="InterPro" id="IPR012340">
    <property type="entry name" value="NA-bd_OB-fold"/>
</dbReference>
<dbReference type="OrthoDB" id="85343at2157"/>
<dbReference type="GO" id="GO:0008173">
    <property type="term" value="F:RNA methyltransferase activity"/>
    <property type="evidence" value="ECO:0007669"/>
    <property type="project" value="InterPro"/>
</dbReference>
<gene>
    <name evidence="10" type="ORF">A3L08_01485</name>
</gene>
<dbReference type="SUPFAM" id="SSF50249">
    <property type="entry name" value="Nucleic acid-binding proteins"/>
    <property type="match status" value="1"/>
</dbReference>
<dbReference type="Pfam" id="PF21579">
    <property type="entry name" value="PabTrmU54_TRAM_dom"/>
    <property type="match status" value="1"/>
</dbReference>
<feature type="domain" description="tRNA (uracil(54)-C(5))/23S rRNA (uracil(747)-C(5))-methyltransferase TRAM" evidence="9">
    <location>
        <begin position="1"/>
        <end position="58"/>
    </location>
</feature>
<dbReference type="PROSITE" id="PS51687">
    <property type="entry name" value="SAM_MT_RNA_M5U"/>
    <property type="match status" value="1"/>
</dbReference>
<evidence type="ECO:0000313" key="11">
    <source>
        <dbReference type="Proteomes" id="UP000197418"/>
    </source>
</evidence>
<keyword evidence="2 7" id="KW-0489">Methyltransferase</keyword>
<feature type="binding site" evidence="7">
    <location>
        <position position="284"/>
    </location>
    <ligand>
        <name>S-adenosyl-L-methionine</name>
        <dbReference type="ChEBI" id="CHEBI:59789"/>
    </ligand>
</feature>
<keyword evidence="1" id="KW-0004">4Fe-4S</keyword>
<dbReference type="CDD" id="cd02440">
    <property type="entry name" value="AdoMet_MTases"/>
    <property type="match status" value="1"/>
</dbReference>
<dbReference type="InterPro" id="IPR010280">
    <property type="entry name" value="U5_MeTrfase_fam"/>
</dbReference>
<evidence type="ECO:0000313" key="10">
    <source>
        <dbReference type="EMBL" id="ASJ06094.1"/>
    </source>
</evidence>
<dbReference type="InterPro" id="IPR030391">
    <property type="entry name" value="MeTrfase_TrmA_CS"/>
</dbReference>
<evidence type="ECO:0000256" key="5">
    <source>
        <dbReference type="ARBA" id="ARBA00023004"/>
    </source>
</evidence>
<dbReference type="Gene3D" id="2.40.50.1070">
    <property type="match status" value="1"/>
</dbReference>
<comment type="similarity">
    <text evidence="7">Belongs to the class I-like SAM-binding methyltransferase superfamily. RNA M5U methyltransferase family.</text>
</comment>
<dbReference type="GeneID" id="33314902"/>
<evidence type="ECO:0000256" key="6">
    <source>
        <dbReference type="ARBA" id="ARBA00023014"/>
    </source>
</evidence>
<evidence type="ECO:0000256" key="8">
    <source>
        <dbReference type="PROSITE-ProRule" id="PRU10015"/>
    </source>
</evidence>
<feature type="binding site" evidence="7">
    <location>
        <position position="258"/>
    </location>
    <ligand>
        <name>S-adenosyl-L-methionine</name>
        <dbReference type="ChEBI" id="CHEBI:59789"/>
    </ligand>
</feature>
<keyword evidence="1" id="KW-0479">Metal-binding</keyword>
<name>A0A218P5M6_9EURY</name>
<proteinExistence type="inferred from homology"/>
<dbReference type="Pfam" id="PF05958">
    <property type="entry name" value="tRNA_U5-meth_tr"/>
    <property type="match status" value="2"/>
</dbReference>
<dbReference type="GO" id="GO:0032259">
    <property type="term" value="P:methylation"/>
    <property type="evidence" value="ECO:0007669"/>
    <property type="project" value="UniProtKB-KW"/>
</dbReference>
<evidence type="ECO:0000259" key="9">
    <source>
        <dbReference type="Pfam" id="PF21579"/>
    </source>
</evidence>
<evidence type="ECO:0000256" key="4">
    <source>
        <dbReference type="ARBA" id="ARBA00022691"/>
    </source>
</evidence>
<dbReference type="Proteomes" id="UP000197418">
    <property type="component" value="Chromosome"/>
</dbReference>
<evidence type="ECO:0000256" key="3">
    <source>
        <dbReference type="ARBA" id="ARBA00022679"/>
    </source>
</evidence>
<evidence type="ECO:0000256" key="1">
    <source>
        <dbReference type="ARBA" id="ARBA00022485"/>
    </source>
</evidence>
<feature type="binding site" evidence="7">
    <location>
        <position position="347"/>
    </location>
    <ligand>
        <name>S-adenosyl-L-methionine</name>
        <dbReference type="ChEBI" id="CHEBI:59789"/>
    </ligand>
</feature>
<keyword evidence="4 7" id="KW-0949">S-adenosyl-L-methionine</keyword>
<dbReference type="AlphaFoldDB" id="A0A218P5M6"/>
<keyword evidence="3 7" id="KW-0808">Transferase</keyword>
<dbReference type="PANTHER" id="PTHR11061">
    <property type="entry name" value="RNA M5U METHYLTRANSFERASE"/>
    <property type="match status" value="1"/>
</dbReference>